<evidence type="ECO:0000313" key="2">
    <source>
        <dbReference type="Proteomes" id="UP000664991"/>
    </source>
</evidence>
<dbReference type="Proteomes" id="UP000664991">
    <property type="component" value="Unassembled WGS sequence"/>
</dbReference>
<name>A0A836AIC1_SHEEP</name>
<gene>
    <name evidence="1" type="ORF">JEQ12_015346</name>
</gene>
<evidence type="ECO:0000313" key="1">
    <source>
        <dbReference type="EMBL" id="KAG5210152.1"/>
    </source>
</evidence>
<organism evidence="1 2">
    <name type="scientific">Ovis aries</name>
    <name type="common">Sheep</name>
    <dbReference type="NCBI Taxonomy" id="9940"/>
    <lineage>
        <taxon>Eukaryota</taxon>
        <taxon>Metazoa</taxon>
        <taxon>Chordata</taxon>
        <taxon>Craniata</taxon>
        <taxon>Vertebrata</taxon>
        <taxon>Euteleostomi</taxon>
        <taxon>Mammalia</taxon>
        <taxon>Eutheria</taxon>
        <taxon>Laurasiatheria</taxon>
        <taxon>Artiodactyla</taxon>
        <taxon>Ruminantia</taxon>
        <taxon>Pecora</taxon>
        <taxon>Bovidae</taxon>
        <taxon>Caprinae</taxon>
        <taxon>Ovis</taxon>
    </lineage>
</organism>
<proteinExistence type="predicted"/>
<dbReference type="AlphaFoldDB" id="A0A836AIC1"/>
<protein>
    <submittedName>
        <fullName evidence="1">Uncharacterized protein</fullName>
    </submittedName>
</protein>
<comment type="caution">
    <text evidence="1">The sequence shown here is derived from an EMBL/GenBank/DDBJ whole genome shotgun (WGS) entry which is preliminary data.</text>
</comment>
<accession>A0A836AIC1</accession>
<dbReference type="EMBL" id="JAEMGP010000004">
    <property type="protein sequence ID" value="KAG5210152.1"/>
    <property type="molecule type" value="Genomic_DNA"/>
</dbReference>
<reference evidence="1 2" key="1">
    <citation type="submission" date="2020-12" db="EMBL/GenBank/DDBJ databases">
        <title>De novo assembly of Tibetan sheep genome.</title>
        <authorList>
            <person name="Li X."/>
        </authorList>
    </citation>
    <scope>NUCLEOTIDE SEQUENCE [LARGE SCALE GENOMIC DNA]</scope>
    <source>
        <tissue evidence="1">Heart</tissue>
    </source>
</reference>
<sequence length="132" mass="15058">MSEFELQASFAVKNITLTLVRVQHVSQKLGVKSEIDEKAYQYSQDIVGNSKPHQLYSREGFSSFVESNSKGKYFEELQNCILKLKSRRRSADNLLITVSDPAPELQLLKPMCPRARALQQEKPLQQEAMHCS</sequence>